<protein>
    <submittedName>
        <fullName evidence="9">Predicted nucleic acid-binding protein, contains PIN domain</fullName>
    </submittedName>
</protein>
<keyword evidence="2" id="KW-1277">Toxin-antitoxin system</keyword>
<dbReference type="PANTHER" id="PTHR33653">
    <property type="entry name" value="RIBONUCLEASE VAPC2"/>
    <property type="match status" value="1"/>
</dbReference>
<gene>
    <name evidence="9" type="ORF">BECKDK2373B_GA0170837_11454</name>
</gene>
<evidence type="ECO:0000256" key="2">
    <source>
        <dbReference type="ARBA" id="ARBA00022649"/>
    </source>
</evidence>
<keyword evidence="5" id="KW-0378">Hydrolase</keyword>
<sequence length="150" mass="16829">MSAKPLNKYVLDTSALMTLIEKEKGIETIEGLLEEASDEKNKIYISTVTAIEVFYISMQRQDKTIAKRRLELIDNMPLIVESLTQDLCRTIGEIKATKPMSFADSCIAGLAKAKNAILVHKDPEFESVEDEIRQLKLPYKKRAGEKPALG</sequence>
<evidence type="ECO:0000256" key="6">
    <source>
        <dbReference type="ARBA" id="ARBA00022842"/>
    </source>
</evidence>
<dbReference type="Pfam" id="PF01850">
    <property type="entry name" value="PIN"/>
    <property type="match status" value="1"/>
</dbReference>
<dbReference type="AlphaFoldDB" id="A0A450TDR1"/>
<accession>A0A450TDR1</accession>
<dbReference type="InterPro" id="IPR002716">
    <property type="entry name" value="PIN_dom"/>
</dbReference>
<evidence type="ECO:0000256" key="7">
    <source>
        <dbReference type="ARBA" id="ARBA00038093"/>
    </source>
</evidence>
<keyword evidence="3" id="KW-0540">Nuclease</keyword>
<dbReference type="InterPro" id="IPR050556">
    <property type="entry name" value="Type_II_TA_system_RNase"/>
</dbReference>
<dbReference type="PANTHER" id="PTHR33653:SF1">
    <property type="entry name" value="RIBONUCLEASE VAPC2"/>
    <property type="match status" value="1"/>
</dbReference>
<dbReference type="SUPFAM" id="SSF88723">
    <property type="entry name" value="PIN domain-like"/>
    <property type="match status" value="1"/>
</dbReference>
<reference evidence="9" key="1">
    <citation type="submission" date="2019-02" db="EMBL/GenBank/DDBJ databases">
        <authorList>
            <person name="Gruber-Vodicka R. H."/>
            <person name="Seah K. B. B."/>
        </authorList>
    </citation>
    <scope>NUCLEOTIDE SEQUENCE</scope>
    <source>
        <strain evidence="9">BECK_DK47</strain>
    </source>
</reference>
<dbReference type="GO" id="GO:0016787">
    <property type="term" value="F:hydrolase activity"/>
    <property type="evidence" value="ECO:0007669"/>
    <property type="project" value="UniProtKB-KW"/>
</dbReference>
<keyword evidence="6" id="KW-0460">Magnesium</keyword>
<evidence type="ECO:0000259" key="8">
    <source>
        <dbReference type="Pfam" id="PF01850"/>
    </source>
</evidence>
<feature type="domain" description="PIN" evidence="8">
    <location>
        <begin position="9"/>
        <end position="129"/>
    </location>
</feature>
<evidence type="ECO:0000256" key="5">
    <source>
        <dbReference type="ARBA" id="ARBA00022801"/>
    </source>
</evidence>
<proteinExistence type="inferred from homology"/>
<evidence type="ECO:0000256" key="1">
    <source>
        <dbReference type="ARBA" id="ARBA00001946"/>
    </source>
</evidence>
<evidence type="ECO:0000256" key="3">
    <source>
        <dbReference type="ARBA" id="ARBA00022722"/>
    </source>
</evidence>
<name>A0A450TDR1_9GAMM</name>
<comment type="cofactor">
    <cofactor evidence="1">
        <name>Mg(2+)</name>
        <dbReference type="ChEBI" id="CHEBI:18420"/>
    </cofactor>
</comment>
<organism evidence="9">
    <name type="scientific">Candidatus Kentrum sp. DK</name>
    <dbReference type="NCBI Taxonomy" id="2126562"/>
    <lineage>
        <taxon>Bacteria</taxon>
        <taxon>Pseudomonadati</taxon>
        <taxon>Pseudomonadota</taxon>
        <taxon>Gammaproteobacteria</taxon>
        <taxon>Candidatus Kentrum</taxon>
    </lineage>
</organism>
<dbReference type="Gene3D" id="3.40.50.1010">
    <property type="entry name" value="5'-nuclease"/>
    <property type="match status" value="1"/>
</dbReference>
<evidence type="ECO:0000313" key="9">
    <source>
        <dbReference type="EMBL" id="VFJ65081.1"/>
    </source>
</evidence>
<keyword evidence="4" id="KW-0479">Metal-binding</keyword>
<dbReference type="GO" id="GO:0046872">
    <property type="term" value="F:metal ion binding"/>
    <property type="evidence" value="ECO:0007669"/>
    <property type="project" value="UniProtKB-KW"/>
</dbReference>
<dbReference type="EMBL" id="CAADEX010000145">
    <property type="protein sequence ID" value="VFJ65081.1"/>
    <property type="molecule type" value="Genomic_DNA"/>
</dbReference>
<dbReference type="GO" id="GO:0004518">
    <property type="term" value="F:nuclease activity"/>
    <property type="evidence" value="ECO:0007669"/>
    <property type="project" value="UniProtKB-KW"/>
</dbReference>
<comment type="similarity">
    <text evidence="7">Belongs to the PINc/VapC protein family.</text>
</comment>
<dbReference type="InterPro" id="IPR029060">
    <property type="entry name" value="PIN-like_dom_sf"/>
</dbReference>
<evidence type="ECO:0000256" key="4">
    <source>
        <dbReference type="ARBA" id="ARBA00022723"/>
    </source>
</evidence>